<dbReference type="CDD" id="cd00088">
    <property type="entry name" value="HPT"/>
    <property type="match status" value="1"/>
</dbReference>
<evidence type="ECO:0000259" key="23">
    <source>
        <dbReference type="PROSITE" id="PS50112"/>
    </source>
</evidence>
<dbReference type="PRINTS" id="PR00344">
    <property type="entry name" value="BCTRLSENSOR"/>
</dbReference>
<proteinExistence type="predicted"/>
<keyword evidence="11 20" id="KW-1133">Transmembrane helix</keyword>
<keyword evidence="12" id="KW-0902">Two-component regulatory system</keyword>
<comment type="subcellular location">
    <subcellularLocation>
        <location evidence="2">Cell membrane</location>
        <topology evidence="2">Multi-pass membrane protein</topology>
    </subcellularLocation>
</comment>
<dbReference type="CDD" id="cd00130">
    <property type="entry name" value="PAS"/>
    <property type="match status" value="1"/>
</dbReference>
<dbReference type="Gene3D" id="1.20.120.160">
    <property type="entry name" value="HPT domain"/>
    <property type="match status" value="1"/>
</dbReference>
<evidence type="ECO:0000256" key="6">
    <source>
        <dbReference type="ARBA" id="ARBA00022679"/>
    </source>
</evidence>
<evidence type="ECO:0000256" key="16">
    <source>
        <dbReference type="ARBA" id="ARBA00070152"/>
    </source>
</evidence>
<dbReference type="Gene3D" id="1.10.287.130">
    <property type="match status" value="1"/>
</dbReference>
<keyword evidence="19" id="KW-0175">Coiled coil</keyword>
<dbReference type="EMBL" id="CP064781">
    <property type="protein sequence ID" value="QRJ62640.1"/>
    <property type="molecule type" value="Genomic_DNA"/>
</dbReference>
<dbReference type="NCBIfam" id="TIGR00229">
    <property type="entry name" value="sensory_box"/>
    <property type="match status" value="1"/>
</dbReference>
<dbReference type="PROSITE" id="PS50894">
    <property type="entry name" value="HPT"/>
    <property type="match status" value="1"/>
</dbReference>
<dbReference type="Proteomes" id="UP000663444">
    <property type="component" value="Chromosome"/>
</dbReference>
<feature type="domain" description="Response regulatory" evidence="22">
    <location>
        <begin position="759"/>
        <end position="875"/>
    </location>
</feature>
<dbReference type="InterPro" id="IPR005467">
    <property type="entry name" value="His_kinase_dom"/>
</dbReference>
<keyword evidence="5 18" id="KW-0597">Phosphoprotein</keyword>
<keyword evidence="8" id="KW-0547">Nucleotide-binding</keyword>
<dbReference type="PANTHER" id="PTHR45339">
    <property type="entry name" value="HYBRID SIGNAL TRANSDUCTION HISTIDINE KINASE J"/>
    <property type="match status" value="1"/>
</dbReference>
<accession>A0A974PWE3</accession>
<dbReference type="PROSITE" id="PS50109">
    <property type="entry name" value="HIS_KIN"/>
    <property type="match status" value="1"/>
</dbReference>
<evidence type="ECO:0000256" key="13">
    <source>
        <dbReference type="ARBA" id="ARBA00023136"/>
    </source>
</evidence>
<dbReference type="SUPFAM" id="SSF52172">
    <property type="entry name" value="CheY-like"/>
    <property type="match status" value="1"/>
</dbReference>
<evidence type="ECO:0000256" key="18">
    <source>
        <dbReference type="PROSITE-ProRule" id="PRU00169"/>
    </source>
</evidence>
<comment type="catalytic activity">
    <reaction evidence="1">
        <text>ATP + protein L-histidine = ADP + protein N-phospho-L-histidine.</text>
        <dbReference type="EC" id="2.7.13.3"/>
    </reaction>
</comment>
<dbReference type="InterPro" id="IPR003594">
    <property type="entry name" value="HATPase_dom"/>
</dbReference>
<feature type="modified residue" description="Phosphohistidine" evidence="17">
    <location>
        <position position="961"/>
    </location>
</feature>
<dbReference type="SUPFAM" id="SSF55874">
    <property type="entry name" value="ATPase domain of HSP90 chaperone/DNA topoisomerase II/histidine kinase"/>
    <property type="match status" value="1"/>
</dbReference>
<dbReference type="Gene3D" id="3.30.450.20">
    <property type="entry name" value="PAS domain"/>
    <property type="match status" value="1"/>
</dbReference>
<dbReference type="Pfam" id="PF01627">
    <property type="entry name" value="Hpt"/>
    <property type="match status" value="1"/>
</dbReference>
<evidence type="ECO:0000256" key="4">
    <source>
        <dbReference type="ARBA" id="ARBA00022475"/>
    </source>
</evidence>
<keyword evidence="9" id="KW-0418">Kinase</keyword>
<protein>
    <recommendedName>
        <fullName evidence="16">Virulence sensor protein BvgS</fullName>
        <ecNumber evidence="3">2.7.13.3</ecNumber>
    </recommendedName>
</protein>
<dbReference type="SMART" id="SM00448">
    <property type="entry name" value="REC"/>
    <property type="match status" value="1"/>
</dbReference>
<keyword evidence="14" id="KW-0131">Cell cycle</keyword>
<dbReference type="CDD" id="cd00082">
    <property type="entry name" value="HisKA"/>
    <property type="match status" value="1"/>
</dbReference>
<evidence type="ECO:0000256" key="20">
    <source>
        <dbReference type="SAM" id="Phobius"/>
    </source>
</evidence>
<keyword evidence="13 20" id="KW-0472">Membrane</keyword>
<gene>
    <name evidence="25" type="ORF">IWH25_12760</name>
</gene>
<name>A0A974PWE3_9RHOO</name>
<dbReference type="GO" id="GO:0005524">
    <property type="term" value="F:ATP binding"/>
    <property type="evidence" value="ECO:0007669"/>
    <property type="project" value="UniProtKB-KW"/>
</dbReference>
<dbReference type="SMART" id="SM00091">
    <property type="entry name" value="PAS"/>
    <property type="match status" value="1"/>
</dbReference>
<dbReference type="Pfam" id="PF02518">
    <property type="entry name" value="HATPase_c"/>
    <property type="match status" value="1"/>
</dbReference>
<reference evidence="25" key="1">
    <citation type="submission" date="2020-11" db="EMBL/GenBank/DDBJ databases">
        <title>Azospira restricta DSM 18626 genome sequence.</title>
        <authorList>
            <person name="Moe W.M."/>
        </authorList>
    </citation>
    <scope>NUCLEOTIDE SEQUENCE</scope>
    <source>
        <strain evidence="25">DSM 18626</strain>
    </source>
</reference>
<dbReference type="InterPro" id="IPR003661">
    <property type="entry name" value="HisK_dim/P_dom"/>
</dbReference>
<dbReference type="SMART" id="SM00073">
    <property type="entry name" value="HPT"/>
    <property type="match status" value="1"/>
</dbReference>
<dbReference type="InterPro" id="IPR001789">
    <property type="entry name" value="Sig_transdc_resp-reg_receiver"/>
</dbReference>
<evidence type="ECO:0000256" key="7">
    <source>
        <dbReference type="ARBA" id="ARBA00022692"/>
    </source>
</evidence>
<dbReference type="CDD" id="cd16922">
    <property type="entry name" value="HATPase_EvgS-ArcB-TorS-like"/>
    <property type="match status" value="1"/>
</dbReference>
<dbReference type="Pfam" id="PF13188">
    <property type="entry name" value="PAS_8"/>
    <property type="match status" value="1"/>
</dbReference>
<dbReference type="EC" id="2.7.13.3" evidence="3"/>
<dbReference type="InterPro" id="IPR036890">
    <property type="entry name" value="HATPase_C_sf"/>
</dbReference>
<dbReference type="RefSeq" id="WP_203386171.1">
    <property type="nucleotide sequence ID" value="NZ_CP064781.1"/>
</dbReference>
<evidence type="ECO:0000256" key="1">
    <source>
        <dbReference type="ARBA" id="ARBA00000085"/>
    </source>
</evidence>
<dbReference type="InterPro" id="IPR036097">
    <property type="entry name" value="HisK_dim/P_sf"/>
</dbReference>
<keyword evidence="6" id="KW-0808">Transferase</keyword>
<feature type="domain" description="HPt" evidence="24">
    <location>
        <begin position="922"/>
        <end position="1013"/>
    </location>
</feature>
<evidence type="ECO:0000256" key="15">
    <source>
        <dbReference type="ARBA" id="ARBA00058004"/>
    </source>
</evidence>
<feature type="transmembrane region" description="Helical" evidence="20">
    <location>
        <begin position="20"/>
        <end position="38"/>
    </location>
</feature>
<evidence type="ECO:0000313" key="26">
    <source>
        <dbReference type="Proteomes" id="UP000663444"/>
    </source>
</evidence>
<feature type="domain" description="Histidine kinase" evidence="21">
    <location>
        <begin position="510"/>
        <end position="731"/>
    </location>
</feature>
<dbReference type="InterPro" id="IPR036641">
    <property type="entry name" value="HPT_dom_sf"/>
</dbReference>
<evidence type="ECO:0000256" key="9">
    <source>
        <dbReference type="ARBA" id="ARBA00022777"/>
    </source>
</evidence>
<dbReference type="SUPFAM" id="SSF55785">
    <property type="entry name" value="PYP-like sensor domain (PAS domain)"/>
    <property type="match status" value="1"/>
</dbReference>
<dbReference type="SUPFAM" id="SSF47384">
    <property type="entry name" value="Homodimeric domain of signal transducing histidine kinase"/>
    <property type="match status" value="1"/>
</dbReference>
<keyword evidence="10" id="KW-0067">ATP-binding</keyword>
<dbReference type="Gene3D" id="3.30.565.10">
    <property type="entry name" value="Histidine kinase-like ATPase, C-terminal domain"/>
    <property type="match status" value="1"/>
</dbReference>
<dbReference type="InterPro" id="IPR035965">
    <property type="entry name" value="PAS-like_dom_sf"/>
</dbReference>
<evidence type="ECO:0000256" key="19">
    <source>
        <dbReference type="SAM" id="Coils"/>
    </source>
</evidence>
<keyword evidence="7 20" id="KW-0812">Transmembrane</keyword>
<feature type="domain" description="PAS" evidence="23">
    <location>
        <begin position="372"/>
        <end position="399"/>
    </location>
</feature>
<comment type="function">
    <text evidence="15">Member of the two-component regulatory system BvgS/BvgA. Phosphorylates BvgA via a four-step phosphorelay in response to environmental signals.</text>
</comment>
<evidence type="ECO:0000256" key="3">
    <source>
        <dbReference type="ARBA" id="ARBA00012438"/>
    </source>
</evidence>
<dbReference type="FunFam" id="3.30.565.10:FF:000010">
    <property type="entry name" value="Sensor histidine kinase RcsC"/>
    <property type="match status" value="1"/>
</dbReference>
<evidence type="ECO:0000256" key="8">
    <source>
        <dbReference type="ARBA" id="ARBA00022741"/>
    </source>
</evidence>
<dbReference type="FunFam" id="1.10.287.130:FF:000038">
    <property type="entry name" value="Sensory transduction histidine kinase"/>
    <property type="match status" value="1"/>
</dbReference>
<evidence type="ECO:0000259" key="24">
    <source>
        <dbReference type="PROSITE" id="PS50894"/>
    </source>
</evidence>
<dbReference type="InterPro" id="IPR000014">
    <property type="entry name" value="PAS"/>
</dbReference>
<dbReference type="SMART" id="SM00387">
    <property type="entry name" value="HATPase_c"/>
    <property type="match status" value="1"/>
</dbReference>
<dbReference type="Pfam" id="PF00072">
    <property type="entry name" value="Response_reg"/>
    <property type="match status" value="1"/>
</dbReference>
<dbReference type="Gene3D" id="3.40.50.2300">
    <property type="match status" value="1"/>
</dbReference>
<evidence type="ECO:0000256" key="14">
    <source>
        <dbReference type="ARBA" id="ARBA00023306"/>
    </source>
</evidence>
<dbReference type="PROSITE" id="PS50110">
    <property type="entry name" value="RESPONSE_REGULATORY"/>
    <property type="match status" value="1"/>
</dbReference>
<evidence type="ECO:0000256" key="5">
    <source>
        <dbReference type="ARBA" id="ARBA00022553"/>
    </source>
</evidence>
<dbReference type="SMART" id="SM00388">
    <property type="entry name" value="HisKA"/>
    <property type="match status" value="1"/>
</dbReference>
<evidence type="ECO:0000259" key="22">
    <source>
        <dbReference type="PROSITE" id="PS50110"/>
    </source>
</evidence>
<evidence type="ECO:0000256" key="10">
    <source>
        <dbReference type="ARBA" id="ARBA00022840"/>
    </source>
</evidence>
<dbReference type="InterPro" id="IPR008207">
    <property type="entry name" value="Sig_transdc_His_kin_Hpt_dom"/>
</dbReference>
<evidence type="ECO:0000256" key="12">
    <source>
        <dbReference type="ARBA" id="ARBA00023012"/>
    </source>
</evidence>
<evidence type="ECO:0000256" key="11">
    <source>
        <dbReference type="ARBA" id="ARBA00022989"/>
    </source>
</evidence>
<dbReference type="PROSITE" id="PS50112">
    <property type="entry name" value="PAS"/>
    <property type="match status" value="1"/>
</dbReference>
<feature type="transmembrane region" description="Helical" evidence="20">
    <location>
        <begin position="306"/>
        <end position="329"/>
    </location>
</feature>
<dbReference type="PANTHER" id="PTHR45339:SF1">
    <property type="entry name" value="HYBRID SIGNAL TRANSDUCTION HISTIDINE KINASE J"/>
    <property type="match status" value="1"/>
</dbReference>
<evidence type="ECO:0000256" key="17">
    <source>
        <dbReference type="PROSITE-ProRule" id="PRU00110"/>
    </source>
</evidence>
<dbReference type="CDD" id="cd17546">
    <property type="entry name" value="REC_hyHK_CKI1_RcsC-like"/>
    <property type="match status" value="1"/>
</dbReference>
<dbReference type="KEGG" id="ares:IWH25_12760"/>
<dbReference type="GO" id="GO:0000155">
    <property type="term" value="F:phosphorelay sensor kinase activity"/>
    <property type="evidence" value="ECO:0007669"/>
    <property type="project" value="InterPro"/>
</dbReference>
<dbReference type="AlphaFoldDB" id="A0A974PWE3"/>
<evidence type="ECO:0000259" key="21">
    <source>
        <dbReference type="PROSITE" id="PS50109"/>
    </source>
</evidence>
<dbReference type="GO" id="GO:0005886">
    <property type="term" value="C:plasma membrane"/>
    <property type="evidence" value="ECO:0007669"/>
    <property type="project" value="UniProtKB-SubCell"/>
</dbReference>
<dbReference type="InterPro" id="IPR011006">
    <property type="entry name" value="CheY-like_superfamily"/>
</dbReference>
<dbReference type="InterPro" id="IPR004358">
    <property type="entry name" value="Sig_transdc_His_kin-like_C"/>
</dbReference>
<organism evidence="25 26">
    <name type="scientific">Azospira restricta</name>
    <dbReference type="NCBI Taxonomy" id="404405"/>
    <lineage>
        <taxon>Bacteria</taxon>
        <taxon>Pseudomonadati</taxon>
        <taxon>Pseudomonadota</taxon>
        <taxon>Betaproteobacteria</taxon>
        <taxon>Rhodocyclales</taxon>
        <taxon>Rhodocyclaceae</taxon>
        <taxon>Azospira</taxon>
    </lineage>
</organism>
<sequence>MPEPSPHNLAQQRRLLKQIVGIWALVLVLITAGGALLYNEQSRQARAQVDGQLLSIAELKTGQIEQWRNERLSHAKVLSGNVIFARAAEEFFATGSPSARKRIRDYFRNLKQHYGYANVLLLDSEGRVPLRLEPQAAALAPDIVDLVAGAIERRQPLHGNLHQFADEPAPHIDVVAPIFAGADSEGRALGAVLLQADPNGFLYPLLKSWPTPTDSGETLLVERRGDEVVYLNDLRHVTNSAMKMRRPVTDETLPAARAVRGQQGIFAGLDHRRIPVIAALKPVPGTSWHLIAKIDRDEALATSQTISWLILALTVGGMVGATAFFGMLWQTLGKRQYQQLFQSEAANRELRERFSVAFHASPVAASITRARDGRFIDVNQRYVEGFGWTRAELVGRTSIEVRLWADAAARDAWIRQLEADPDLPPLQTLFRHRNGELRTVSISGAIAKVEGEALLIAFVSDLTDLQRNASELEQHRHHLARLVEQRTAELAQAKDEAETANRAKSAFLANMSHEIRTPMNAIIGLTHLARQEAHTPEQQERLRKISASAQHLLGIINDILDISKIEADKITLEILDFDTAQVFDNVVTLLADKLEAKGLWLSREIDPTLPPVLRGDALRVGQIVVNYVSNALKFTAQGGIVMRARLVEDGGDSLLVRFEVEDTGIGIAAEVLPRLFRAFEQADSSTTRHFGGTGLGLAISARLARLMGGDVGVMSAPGKGSTFWFTARLQRGLGAVAAATGSTRQNLEKLLALRAGGRRVLLVEDNLVNQEVALGLLRNVGFHVGLAENGRQALDRVGDEDYDLILMDMQMPVMDGLQATREIRALPGRDAVPILAMTANAFDEDRRRCADAGMNDHLAKPFDPDQLYTMLLRWLPERAGSAVPPAPAPAAAAAATGTAGAPALPSIPGIDTQQGIRGVGGRADVYARLLSTFAERHCEDLDRLQEQLAVGDAETARRTAHSLKGAAGALGLSALHGAVARVEQAIAASEAGDALTALIAAADDRLDEACAAILAAGAREGAGEPDAGGEAVDAEEARRVLDELETLLADDDPRAANRLHAHAPLLRAALGRRFAALRSQVADFDFVAALATLRAARAAPAAATAEEEP</sequence>
<evidence type="ECO:0000256" key="2">
    <source>
        <dbReference type="ARBA" id="ARBA00004651"/>
    </source>
</evidence>
<feature type="modified residue" description="4-aspartylphosphate" evidence="18">
    <location>
        <position position="808"/>
    </location>
</feature>
<feature type="coiled-coil region" evidence="19">
    <location>
        <begin position="462"/>
        <end position="510"/>
    </location>
</feature>
<evidence type="ECO:0000313" key="25">
    <source>
        <dbReference type="EMBL" id="QRJ62640.1"/>
    </source>
</evidence>
<dbReference type="SUPFAM" id="SSF47226">
    <property type="entry name" value="Histidine-containing phosphotransfer domain, HPT domain"/>
    <property type="match status" value="1"/>
</dbReference>
<keyword evidence="26" id="KW-1185">Reference proteome</keyword>
<dbReference type="Pfam" id="PF00512">
    <property type="entry name" value="HisKA"/>
    <property type="match status" value="1"/>
</dbReference>
<keyword evidence="4" id="KW-1003">Cell membrane</keyword>